<dbReference type="InterPro" id="IPR014782">
    <property type="entry name" value="Peptidase_M1_dom"/>
</dbReference>
<dbReference type="SUPFAM" id="SSF55486">
    <property type="entry name" value="Metalloproteases ('zincins'), catalytic domain"/>
    <property type="match status" value="1"/>
</dbReference>
<dbReference type="PRINTS" id="PR00756">
    <property type="entry name" value="ALADIPTASE"/>
</dbReference>
<dbReference type="GO" id="GO:0008237">
    <property type="term" value="F:metallopeptidase activity"/>
    <property type="evidence" value="ECO:0007669"/>
    <property type="project" value="UniProtKB-UniRule"/>
</dbReference>
<dbReference type="Gene3D" id="2.60.40.1730">
    <property type="entry name" value="tricorn interacting facor f3 domain"/>
    <property type="match status" value="1"/>
</dbReference>
<comment type="similarity">
    <text evidence="3">Belongs to the peptidase M1 family.</text>
</comment>
<keyword evidence="6 17" id="KW-0031">Aminopeptidase</keyword>
<dbReference type="Gene3D" id="2.60.40.1840">
    <property type="match status" value="1"/>
</dbReference>
<dbReference type="GO" id="GO:0016285">
    <property type="term" value="F:alanyl aminopeptidase activity"/>
    <property type="evidence" value="ECO:0007669"/>
    <property type="project" value="UniProtKB-EC"/>
</dbReference>
<dbReference type="Proteomes" id="UP000602745">
    <property type="component" value="Unassembled WGS sequence"/>
</dbReference>
<dbReference type="Gene3D" id="3.30.2010.30">
    <property type="match status" value="1"/>
</dbReference>
<dbReference type="InterPro" id="IPR045357">
    <property type="entry name" value="Aminopeptidase_N-like_N"/>
</dbReference>
<comment type="catalytic activity">
    <reaction evidence="1">
        <text>Release of an N-terminal amino acid, Xaa-|-Yaa- from a peptide, amide or arylamide. Xaa is preferably Ala, but may be most amino acids including Pro (slow action). When a terminal hydrophobic residue is followed by a prolyl residue, the two may be released as an intact Xaa-Pro dipeptide.</text>
        <dbReference type="EC" id="3.4.11.2"/>
    </reaction>
</comment>
<dbReference type="PANTHER" id="PTHR46322:SF1">
    <property type="entry name" value="PUROMYCIN-SENSITIVE AMINOPEPTIDASE"/>
    <property type="match status" value="1"/>
</dbReference>
<keyword evidence="10" id="KW-0862">Zinc</keyword>
<dbReference type="Pfam" id="PF17900">
    <property type="entry name" value="Peptidase_M1_N"/>
    <property type="match status" value="1"/>
</dbReference>
<evidence type="ECO:0000256" key="10">
    <source>
        <dbReference type="ARBA" id="ARBA00022833"/>
    </source>
</evidence>
<dbReference type="EC" id="3.4.11.2" evidence="4 12"/>
<dbReference type="CDD" id="cd09600">
    <property type="entry name" value="M1_APN"/>
    <property type="match status" value="1"/>
</dbReference>
<dbReference type="PANTHER" id="PTHR46322">
    <property type="entry name" value="PUROMYCIN-SENSITIVE AMINOPEPTIDASE"/>
    <property type="match status" value="1"/>
</dbReference>
<dbReference type="FunFam" id="3.30.2010.30:FF:000002">
    <property type="entry name" value="Putative aminopeptidase N"/>
    <property type="match status" value="1"/>
</dbReference>
<feature type="domain" description="Peptidase M1 alanyl aminopeptidase Ig-like fold" evidence="14">
    <location>
        <begin position="451"/>
        <end position="552"/>
    </location>
</feature>
<dbReference type="Gene3D" id="1.10.390.10">
    <property type="entry name" value="Neutral Protease Domain 2"/>
    <property type="match status" value="1"/>
</dbReference>
<dbReference type="EMBL" id="BMCP01000001">
    <property type="protein sequence ID" value="GGE37163.1"/>
    <property type="molecule type" value="Genomic_DNA"/>
</dbReference>
<comment type="cofactor">
    <cofactor evidence="2">
        <name>Zn(2+)</name>
        <dbReference type="ChEBI" id="CHEBI:29105"/>
    </cofactor>
</comment>
<dbReference type="GO" id="GO:0006508">
    <property type="term" value="P:proteolysis"/>
    <property type="evidence" value="ECO:0007669"/>
    <property type="project" value="UniProtKB-UniRule"/>
</dbReference>
<dbReference type="AlphaFoldDB" id="A0A8J2YEK8"/>
<keyword evidence="9" id="KW-0378">Hydrolase</keyword>
<dbReference type="InterPro" id="IPR027268">
    <property type="entry name" value="Peptidase_M4/M1_CTD_sf"/>
</dbReference>
<evidence type="ECO:0000256" key="2">
    <source>
        <dbReference type="ARBA" id="ARBA00001947"/>
    </source>
</evidence>
<evidence type="ECO:0000259" key="16">
    <source>
        <dbReference type="Pfam" id="PF17900"/>
    </source>
</evidence>
<proteinExistence type="inferred from homology"/>
<evidence type="ECO:0000256" key="3">
    <source>
        <dbReference type="ARBA" id="ARBA00010136"/>
    </source>
</evidence>
<sequence length="881" mass="97811">MRSEDARPVRLADYQPPAFLIDTVELGIDLDRHRTRVRSVLRVRANPERQAPAALELDGDELKLLSVKLDGRPLPADAHEATAQKLTILQPPAESFTLEIETELDPSANTKLMGLYRSGSAYCTQCEAEGFRRITYFPDRPDVMAVYTVTLTADRDDAPVLLANGNLQQKGEIPETNRHFAVWHDPHPKPSYLFAVVGGNLDRLSDSFTTMSGRKVELGIYVEPGKAGRATYAMDALKRSMVWDEKVFGREYDLDVFNIVAVSDFNMGAMENKGLNVFNDKYVLASPETATDADYAGIESVIAHEYFHNWTGNRITCRDWFQLCLKEGLTVFRDQEFSSDERSRPVKRIADVRTLRSHQFPEDSGPLAHPVRPDTYREINNFYTATIYEKGAEIIRMLKTLIGADLFAKGMDLYFDRHDGQATTIEAFIACFADVSKQDLSQFMLWYAQAGTPEVQVQTRYDAEAKTLHLDVAQKVPATPGQPTKKPMVVPLAFGLLDQDGRDLPIRLADDGWAENGVIVLDQEQKGFTCTGVSARPVLSVNRGFSAPIRLIADITEDDLFFLARHDSDFFNRWEALQKVTLRELVKSVDAIRAGETPATDPRLISAFASSLEDQSLEHAFAAQLLTLPSEVELTLEIGRDIDPDAVHAALLSLRQEIGAGIAAQALERYRSLQDSGPFVPGAASAGRRSLRAVLLGLLTASHGKEAAELAATHYRSATNMTDRISGLAALSRIPGTEREEVLKDFRARYRNDALVMDKWLSIQAAIPEEDALDRVKRLMKEPDFSLSNPNRVRALIGSFAGGNPTQFHRADGTGYQFLVRIIDELDAKNPQVAARLLTAFRSWRTLEAGRRARAEAALKQLAGGGNRSSDVADILTRTLG</sequence>
<dbReference type="SUPFAM" id="SSF63737">
    <property type="entry name" value="Leukotriene A4 hydrolase N-terminal domain"/>
    <property type="match status" value="1"/>
</dbReference>
<evidence type="ECO:0000256" key="8">
    <source>
        <dbReference type="ARBA" id="ARBA00022723"/>
    </source>
</evidence>
<keyword evidence="8" id="KW-0479">Metal-binding</keyword>
<name>A0A8J2YEK8_9RHOB</name>
<comment type="caution">
    <text evidence="17">The sequence shown here is derived from an EMBL/GenBank/DDBJ whole genome shotgun (WGS) entry which is preliminary data.</text>
</comment>
<dbReference type="RefSeq" id="WP_188408875.1">
    <property type="nucleotide sequence ID" value="NZ_BMCP01000001.1"/>
</dbReference>
<keyword evidence="7" id="KW-0645">Protease</keyword>
<dbReference type="InterPro" id="IPR042097">
    <property type="entry name" value="Aminopeptidase_N-like_N_sf"/>
</dbReference>
<dbReference type="InterPro" id="IPR038438">
    <property type="entry name" value="PepN_Ig-like_sf"/>
</dbReference>
<dbReference type="InterPro" id="IPR001930">
    <property type="entry name" value="Peptidase_M1"/>
</dbReference>
<evidence type="ECO:0000259" key="15">
    <source>
        <dbReference type="Pfam" id="PF17432"/>
    </source>
</evidence>
<dbReference type="InterPro" id="IPR037144">
    <property type="entry name" value="Peptidase_M1_pepN_C_sf"/>
</dbReference>
<dbReference type="Pfam" id="PF11940">
    <property type="entry name" value="DUF3458"/>
    <property type="match status" value="1"/>
</dbReference>
<keyword evidence="11" id="KW-0482">Metalloprotease</keyword>
<dbReference type="InterPro" id="IPR012779">
    <property type="entry name" value="Peptidase_M1_pepN"/>
</dbReference>
<evidence type="ECO:0000256" key="9">
    <source>
        <dbReference type="ARBA" id="ARBA00022801"/>
    </source>
</evidence>
<evidence type="ECO:0000256" key="11">
    <source>
        <dbReference type="ARBA" id="ARBA00023049"/>
    </source>
</evidence>
<evidence type="ECO:0000256" key="1">
    <source>
        <dbReference type="ARBA" id="ARBA00000098"/>
    </source>
</evidence>
<dbReference type="Pfam" id="PF01433">
    <property type="entry name" value="Peptidase_M1"/>
    <property type="match status" value="1"/>
</dbReference>
<protein>
    <recommendedName>
        <fullName evidence="5 12">Aminopeptidase N</fullName>
        <ecNumber evidence="4 12">3.4.11.2</ecNumber>
    </recommendedName>
</protein>
<evidence type="ECO:0000256" key="12">
    <source>
        <dbReference type="NCBIfam" id="TIGR02414"/>
    </source>
</evidence>
<feature type="domain" description="Peptidase M1 alanyl aminopeptidase C-terminal" evidence="15">
    <location>
        <begin position="558"/>
        <end position="880"/>
    </location>
</feature>
<dbReference type="FunFam" id="2.60.40.1840:FF:000001">
    <property type="entry name" value="Aminopeptidase N"/>
    <property type="match status" value="1"/>
</dbReference>
<dbReference type="Gene3D" id="1.25.50.10">
    <property type="entry name" value="Peptidase M1, alanyl aminopeptidase, C-terminal domain"/>
    <property type="match status" value="1"/>
</dbReference>
<dbReference type="Pfam" id="PF17432">
    <property type="entry name" value="DUF3458_C"/>
    <property type="match status" value="1"/>
</dbReference>
<gene>
    <name evidence="17" type="ORF">GCM10007276_13270</name>
</gene>
<reference evidence="17" key="2">
    <citation type="submission" date="2020-09" db="EMBL/GenBank/DDBJ databases">
        <authorList>
            <person name="Sun Q."/>
            <person name="Sedlacek I."/>
        </authorList>
    </citation>
    <scope>NUCLEOTIDE SEQUENCE</scope>
    <source>
        <strain evidence="17">CCM 7684</strain>
    </source>
</reference>
<evidence type="ECO:0000256" key="6">
    <source>
        <dbReference type="ARBA" id="ARBA00022438"/>
    </source>
</evidence>
<evidence type="ECO:0000256" key="4">
    <source>
        <dbReference type="ARBA" id="ARBA00012564"/>
    </source>
</evidence>
<feature type="domain" description="Peptidase M1 membrane alanine aminopeptidase" evidence="13">
    <location>
        <begin position="232"/>
        <end position="444"/>
    </location>
</feature>
<evidence type="ECO:0000313" key="18">
    <source>
        <dbReference type="Proteomes" id="UP000602745"/>
    </source>
</evidence>
<feature type="domain" description="Aminopeptidase N-like N-terminal" evidence="16">
    <location>
        <begin position="29"/>
        <end position="193"/>
    </location>
</feature>
<evidence type="ECO:0000313" key="17">
    <source>
        <dbReference type="EMBL" id="GGE37163.1"/>
    </source>
</evidence>
<reference evidence="17" key="1">
    <citation type="journal article" date="2014" name="Int. J. Syst. Evol. Microbiol.">
        <title>Complete genome sequence of Corynebacterium casei LMG S-19264T (=DSM 44701T), isolated from a smear-ripened cheese.</title>
        <authorList>
            <consortium name="US DOE Joint Genome Institute (JGI-PGF)"/>
            <person name="Walter F."/>
            <person name="Albersmeier A."/>
            <person name="Kalinowski J."/>
            <person name="Ruckert C."/>
        </authorList>
    </citation>
    <scope>NUCLEOTIDE SEQUENCE</scope>
    <source>
        <strain evidence="17">CCM 7684</strain>
    </source>
</reference>
<evidence type="ECO:0000259" key="14">
    <source>
        <dbReference type="Pfam" id="PF11940"/>
    </source>
</evidence>
<evidence type="ECO:0000256" key="5">
    <source>
        <dbReference type="ARBA" id="ARBA00015611"/>
    </source>
</evidence>
<organism evidence="17 18">
    <name type="scientific">Agaricicola taiwanensis</name>
    <dbReference type="NCBI Taxonomy" id="591372"/>
    <lineage>
        <taxon>Bacteria</taxon>
        <taxon>Pseudomonadati</taxon>
        <taxon>Pseudomonadota</taxon>
        <taxon>Alphaproteobacteria</taxon>
        <taxon>Rhodobacterales</taxon>
        <taxon>Paracoccaceae</taxon>
        <taxon>Agaricicola</taxon>
    </lineage>
</organism>
<accession>A0A8J2YEK8</accession>
<evidence type="ECO:0000256" key="7">
    <source>
        <dbReference type="ARBA" id="ARBA00022670"/>
    </source>
</evidence>
<dbReference type="NCBIfam" id="TIGR02414">
    <property type="entry name" value="pepN_proteo"/>
    <property type="match status" value="1"/>
</dbReference>
<keyword evidence="18" id="KW-1185">Reference proteome</keyword>
<dbReference type="InterPro" id="IPR024601">
    <property type="entry name" value="Peptidase_M1_pepN_C"/>
</dbReference>
<dbReference type="InterPro" id="IPR035414">
    <property type="entry name" value="Peptidase_M1_pepN_Ig-like"/>
</dbReference>
<dbReference type="GO" id="GO:0008270">
    <property type="term" value="F:zinc ion binding"/>
    <property type="evidence" value="ECO:0007669"/>
    <property type="project" value="InterPro"/>
</dbReference>
<evidence type="ECO:0000259" key="13">
    <source>
        <dbReference type="Pfam" id="PF01433"/>
    </source>
</evidence>